<name>A0A8J4G1M8_9CHLO</name>
<dbReference type="PANTHER" id="PTHR10947">
    <property type="entry name" value="PHENYLALANYL-TRNA SYNTHETASE BETA CHAIN AND LEUCINE-RICH REPEAT-CONTAINING PROTEIN 47"/>
    <property type="match status" value="1"/>
</dbReference>
<dbReference type="Gene3D" id="3.30.930.10">
    <property type="entry name" value="Bira Bifunctional Protein, Domain 2"/>
    <property type="match status" value="1"/>
</dbReference>
<dbReference type="InterPro" id="IPR045060">
    <property type="entry name" value="Phe-tRNA-ligase_IIc_bsu"/>
</dbReference>
<accession>A0A8J4G1M8</accession>
<feature type="domain" description="Phenylalanyl tRNA synthetase beta chain core" evidence="1">
    <location>
        <begin position="6"/>
        <end position="107"/>
    </location>
</feature>
<comment type="caution">
    <text evidence="2">The sequence shown here is derived from an EMBL/GenBank/DDBJ whole genome shotgun (WGS) entry which is preliminary data.</text>
</comment>
<dbReference type="Proteomes" id="UP000722791">
    <property type="component" value="Unassembled WGS sequence"/>
</dbReference>
<proteinExistence type="predicted"/>
<gene>
    <name evidence="2" type="ORF">Vretimale_1250</name>
</gene>
<sequence length="115" mass="12411">ARYEWRLVAVYCDSASGMNAIQALLDRVMGLLGVVYAAEEAASSSTTAPQIKTYHTAAASDEPALIPGQQAVIFVDKVQVGVYGIVHPEVLAEYEVPYPASVLELNLEPFIKKQS</sequence>
<evidence type="ECO:0000313" key="2">
    <source>
        <dbReference type="EMBL" id="GIL95163.1"/>
    </source>
</evidence>
<feature type="non-terminal residue" evidence="2">
    <location>
        <position position="1"/>
    </location>
</feature>
<dbReference type="GO" id="GO:0009328">
    <property type="term" value="C:phenylalanine-tRNA ligase complex"/>
    <property type="evidence" value="ECO:0007669"/>
    <property type="project" value="TreeGrafter"/>
</dbReference>
<dbReference type="PANTHER" id="PTHR10947:SF0">
    <property type="entry name" value="PHENYLALANINE--TRNA LIGASE BETA SUBUNIT"/>
    <property type="match status" value="1"/>
</dbReference>
<dbReference type="GO" id="GO:0004826">
    <property type="term" value="F:phenylalanine-tRNA ligase activity"/>
    <property type="evidence" value="ECO:0007669"/>
    <property type="project" value="InterPro"/>
</dbReference>
<dbReference type="InterPro" id="IPR041616">
    <property type="entry name" value="PheRS_beta_core"/>
</dbReference>
<dbReference type="EMBL" id="BNCQ01000002">
    <property type="protein sequence ID" value="GIL95163.1"/>
    <property type="molecule type" value="Genomic_DNA"/>
</dbReference>
<dbReference type="InterPro" id="IPR045864">
    <property type="entry name" value="aa-tRNA-synth_II/BPL/LPL"/>
</dbReference>
<dbReference type="SUPFAM" id="SSF55681">
    <property type="entry name" value="Class II aaRS and biotin synthetases"/>
    <property type="match status" value="1"/>
</dbReference>
<evidence type="ECO:0000313" key="3">
    <source>
        <dbReference type="Proteomes" id="UP000722791"/>
    </source>
</evidence>
<evidence type="ECO:0000259" key="1">
    <source>
        <dbReference type="Pfam" id="PF17759"/>
    </source>
</evidence>
<dbReference type="Pfam" id="PF17759">
    <property type="entry name" value="tRNA_synthFbeta"/>
    <property type="match status" value="1"/>
</dbReference>
<reference evidence="2" key="1">
    <citation type="journal article" date="2021" name="Proc. Natl. Acad. Sci. U.S.A.">
        <title>Three genomes in the algal genus Volvox reveal the fate of a haploid sex-determining region after a transition to homothallism.</title>
        <authorList>
            <person name="Yamamoto K."/>
            <person name="Hamaji T."/>
            <person name="Kawai-Toyooka H."/>
            <person name="Matsuzaki R."/>
            <person name="Takahashi F."/>
            <person name="Nishimura Y."/>
            <person name="Kawachi M."/>
            <person name="Noguchi H."/>
            <person name="Minakuchi Y."/>
            <person name="Umen J.G."/>
            <person name="Toyoda A."/>
            <person name="Nozaki H."/>
        </authorList>
    </citation>
    <scope>NUCLEOTIDE SEQUENCE</scope>
    <source>
        <strain evidence="2">NIES-3785</strain>
    </source>
</reference>
<dbReference type="GO" id="GO:0006432">
    <property type="term" value="P:phenylalanyl-tRNA aminoacylation"/>
    <property type="evidence" value="ECO:0007669"/>
    <property type="project" value="InterPro"/>
</dbReference>
<protein>
    <recommendedName>
        <fullName evidence="1">Phenylalanyl tRNA synthetase beta chain core domain-containing protein</fullName>
    </recommendedName>
</protein>
<organism evidence="2 3">
    <name type="scientific">Volvox reticuliferus</name>
    <dbReference type="NCBI Taxonomy" id="1737510"/>
    <lineage>
        <taxon>Eukaryota</taxon>
        <taxon>Viridiplantae</taxon>
        <taxon>Chlorophyta</taxon>
        <taxon>core chlorophytes</taxon>
        <taxon>Chlorophyceae</taxon>
        <taxon>CS clade</taxon>
        <taxon>Chlamydomonadales</taxon>
        <taxon>Volvocaceae</taxon>
        <taxon>Volvox</taxon>
    </lineage>
</organism>
<dbReference type="AlphaFoldDB" id="A0A8J4G1M8"/>